<evidence type="ECO:0000256" key="2">
    <source>
        <dbReference type="ARBA" id="ARBA00005179"/>
    </source>
</evidence>
<sequence>MDFSTPTLCSASVALLAFLALRAWQSSARRRGLRSLPGPRGLPFIGILFDINMAAPWLTYAEWGKRYGGIVHCTLLGHDFVIINDKKIVRELLEQRSAIYADRPDLTFVDNFGLNYNTATMRYGNRWRLHRKMFNVSFNKEASMTYKPMQIQKVRRMLQMLIATPQDYVKHVQAFSGSVIMAIIYGYNAVPENDPFVSKAMRQAELVVNVITIERAILLSAFPILSLIPSWLPGGHYKQWAAECRSLARNNMDEPVSYVKHNMTSGSASKSLVNDLLSTVIRGGAGFDHEEIVKEVAASAFLGDLQIFSTVLVFILAMTLYPEVQIKAQAEIDRVVGQDRLPDFSDHENIPYIEGVFLETLRWKPVIPLGVPYITRSDDVYDGMYIPKGSTVLLNTWAITQDEGHYPDPATFTPERHLNADGKIAKEFLAPVFGSGRRICPGKYVGEQSVWAVVVSILATLRITKAKDEHGNEVHVQPEFTTGVAIHPKPFACSFEARSMKAAQLICANISDILREN</sequence>
<gene>
    <name evidence="11" type="ORF">SCLCIDRAFT_126529</name>
</gene>
<evidence type="ECO:0008006" key="13">
    <source>
        <dbReference type="Google" id="ProtNLM"/>
    </source>
</evidence>
<dbReference type="PRINTS" id="PR00463">
    <property type="entry name" value="EP450I"/>
</dbReference>
<dbReference type="PROSITE" id="PS00086">
    <property type="entry name" value="CYTOCHROME_P450"/>
    <property type="match status" value="1"/>
</dbReference>
<name>A0A0C3DTB3_9AGAM</name>
<dbReference type="GO" id="GO:0005506">
    <property type="term" value="F:iron ion binding"/>
    <property type="evidence" value="ECO:0007669"/>
    <property type="project" value="InterPro"/>
</dbReference>
<dbReference type="GO" id="GO:0016705">
    <property type="term" value="F:oxidoreductase activity, acting on paired donors, with incorporation or reduction of molecular oxygen"/>
    <property type="evidence" value="ECO:0007669"/>
    <property type="project" value="InterPro"/>
</dbReference>
<dbReference type="InterPro" id="IPR001128">
    <property type="entry name" value="Cyt_P450"/>
</dbReference>
<dbReference type="GO" id="GO:0004497">
    <property type="term" value="F:monooxygenase activity"/>
    <property type="evidence" value="ECO:0007669"/>
    <property type="project" value="UniProtKB-KW"/>
</dbReference>
<dbReference type="OrthoDB" id="2789670at2759"/>
<comment type="pathway">
    <text evidence="2">Secondary metabolite biosynthesis.</text>
</comment>
<comment type="similarity">
    <text evidence="3 10">Belongs to the cytochrome P450 family.</text>
</comment>
<reference evidence="11 12" key="1">
    <citation type="submission" date="2014-04" db="EMBL/GenBank/DDBJ databases">
        <authorList>
            <consortium name="DOE Joint Genome Institute"/>
            <person name="Kuo A."/>
            <person name="Kohler A."/>
            <person name="Nagy L.G."/>
            <person name="Floudas D."/>
            <person name="Copeland A."/>
            <person name="Barry K.W."/>
            <person name="Cichocki N."/>
            <person name="Veneault-Fourrey C."/>
            <person name="LaButti K."/>
            <person name="Lindquist E.A."/>
            <person name="Lipzen A."/>
            <person name="Lundell T."/>
            <person name="Morin E."/>
            <person name="Murat C."/>
            <person name="Sun H."/>
            <person name="Tunlid A."/>
            <person name="Henrissat B."/>
            <person name="Grigoriev I.V."/>
            <person name="Hibbett D.S."/>
            <person name="Martin F."/>
            <person name="Nordberg H.P."/>
            <person name="Cantor M.N."/>
            <person name="Hua S.X."/>
        </authorList>
    </citation>
    <scope>NUCLEOTIDE SEQUENCE [LARGE SCALE GENOMIC DNA]</scope>
    <source>
        <strain evidence="11 12">Foug A</strain>
    </source>
</reference>
<keyword evidence="5 9" id="KW-0479">Metal-binding</keyword>
<keyword evidence="6 10" id="KW-0560">Oxidoreductase</keyword>
<accession>A0A0C3DTB3</accession>
<keyword evidence="7 9" id="KW-0408">Iron</keyword>
<evidence type="ECO:0000256" key="7">
    <source>
        <dbReference type="ARBA" id="ARBA00023004"/>
    </source>
</evidence>
<protein>
    <recommendedName>
        <fullName evidence="13">Cytochrome P450</fullName>
    </recommendedName>
</protein>
<evidence type="ECO:0000256" key="8">
    <source>
        <dbReference type="ARBA" id="ARBA00023033"/>
    </source>
</evidence>
<evidence type="ECO:0000256" key="4">
    <source>
        <dbReference type="ARBA" id="ARBA00022617"/>
    </source>
</evidence>
<evidence type="ECO:0000256" key="10">
    <source>
        <dbReference type="RuleBase" id="RU000461"/>
    </source>
</evidence>
<keyword evidence="4 9" id="KW-0349">Heme</keyword>
<dbReference type="HOGENOM" id="CLU_001570_2_3_1"/>
<dbReference type="InterPro" id="IPR017972">
    <property type="entry name" value="Cyt_P450_CS"/>
</dbReference>
<dbReference type="CDD" id="cd11065">
    <property type="entry name" value="CYP64-like"/>
    <property type="match status" value="1"/>
</dbReference>
<feature type="binding site" description="axial binding residue" evidence="9">
    <location>
        <position position="440"/>
    </location>
    <ligand>
        <name>heme</name>
        <dbReference type="ChEBI" id="CHEBI:30413"/>
    </ligand>
    <ligandPart>
        <name>Fe</name>
        <dbReference type="ChEBI" id="CHEBI:18248"/>
    </ligandPart>
</feature>
<dbReference type="GO" id="GO:0020037">
    <property type="term" value="F:heme binding"/>
    <property type="evidence" value="ECO:0007669"/>
    <property type="project" value="InterPro"/>
</dbReference>
<dbReference type="InterPro" id="IPR002401">
    <property type="entry name" value="Cyt_P450_E_grp-I"/>
</dbReference>
<dbReference type="SUPFAM" id="SSF48264">
    <property type="entry name" value="Cytochrome P450"/>
    <property type="match status" value="1"/>
</dbReference>
<dbReference type="InterPro" id="IPR050364">
    <property type="entry name" value="Cytochrome_P450_fung"/>
</dbReference>
<evidence type="ECO:0000256" key="1">
    <source>
        <dbReference type="ARBA" id="ARBA00001971"/>
    </source>
</evidence>
<evidence type="ECO:0000256" key="5">
    <source>
        <dbReference type="ARBA" id="ARBA00022723"/>
    </source>
</evidence>
<dbReference type="Proteomes" id="UP000053989">
    <property type="component" value="Unassembled WGS sequence"/>
</dbReference>
<dbReference type="PANTHER" id="PTHR46300">
    <property type="entry name" value="P450, PUTATIVE (EUROFUNG)-RELATED-RELATED"/>
    <property type="match status" value="1"/>
</dbReference>
<dbReference type="AlphaFoldDB" id="A0A0C3DTB3"/>
<evidence type="ECO:0000256" key="3">
    <source>
        <dbReference type="ARBA" id="ARBA00010617"/>
    </source>
</evidence>
<keyword evidence="12" id="KW-1185">Reference proteome</keyword>
<evidence type="ECO:0000256" key="9">
    <source>
        <dbReference type="PIRSR" id="PIRSR602401-1"/>
    </source>
</evidence>
<evidence type="ECO:0000256" key="6">
    <source>
        <dbReference type="ARBA" id="ARBA00023002"/>
    </source>
</evidence>
<dbReference type="InParanoid" id="A0A0C3DTB3"/>
<proteinExistence type="inferred from homology"/>
<dbReference type="InterPro" id="IPR036396">
    <property type="entry name" value="Cyt_P450_sf"/>
</dbReference>
<reference evidence="12" key="2">
    <citation type="submission" date="2015-01" db="EMBL/GenBank/DDBJ databases">
        <title>Evolutionary Origins and Diversification of the Mycorrhizal Mutualists.</title>
        <authorList>
            <consortium name="DOE Joint Genome Institute"/>
            <consortium name="Mycorrhizal Genomics Consortium"/>
            <person name="Kohler A."/>
            <person name="Kuo A."/>
            <person name="Nagy L.G."/>
            <person name="Floudas D."/>
            <person name="Copeland A."/>
            <person name="Barry K.W."/>
            <person name="Cichocki N."/>
            <person name="Veneault-Fourrey C."/>
            <person name="LaButti K."/>
            <person name="Lindquist E.A."/>
            <person name="Lipzen A."/>
            <person name="Lundell T."/>
            <person name="Morin E."/>
            <person name="Murat C."/>
            <person name="Riley R."/>
            <person name="Ohm R."/>
            <person name="Sun H."/>
            <person name="Tunlid A."/>
            <person name="Henrissat B."/>
            <person name="Grigoriev I.V."/>
            <person name="Hibbett D.S."/>
            <person name="Martin F."/>
        </authorList>
    </citation>
    <scope>NUCLEOTIDE SEQUENCE [LARGE SCALE GENOMIC DNA]</scope>
    <source>
        <strain evidence="12">Foug A</strain>
    </source>
</reference>
<dbReference type="STRING" id="1036808.A0A0C3DTB3"/>
<comment type="cofactor">
    <cofactor evidence="1 9">
        <name>heme</name>
        <dbReference type="ChEBI" id="CHEBI:30413"/>
    </cofactor>
</comment>
<dbReference type="EMBL" id="KN822076">
    <property type="protein sequence ID" value="KIM59176.1"/>
    <property type="molecule type" value="Genomic_DNA"/>
</dbReference>
<dbReference type="Pfam" id="PF00067">
    <property type="entry name" value="p450"/>
    <property type="match status" value="1"/>
</dbReference>
<keyword evidence="8 10" id="KW-0503">Monooxygenase</keyword>
<dbReference type="PANTHER" id="PTHR46300:SF7">
    <property type="entry name" value="P450, PUTATIVE (EUROFUNG)-RELATED"/>
    <property type="match status" value="1"/>
</dbReference>
<evidence type="ECO:0000313" key="12">
    <source>
        <dbReference type="Proteomes" id="UP000053989"/>
    </source>
</evidence>
<dbReference type="Gene3D" id="1.10.630.10">
    <property type="entry name" value="Cytochrome P450"/>
    <property type="match status" value="1"/>
</dbReference>
<organism evidence="11 12">
    <name type="scientific">Scleroderma citrinum Foug A</name>
    <dbReference type="NCBI Taxonomy" id="1036808"/>
    <lineage>
        <taxon>Eukaryota</taxon>
        <taxon>Fungi</taxon>
        <taxon>Dikarya</taxon>
        <taxon>Basidiomycota</taxon>
        <taxon>Agaricomycotina</taxon>
        <taxon>Agaricomycetes</taxon>
        <taxon>Agaricomycetidae</taxon>
        <taxon>Boletales</taxon>
        <taxon>Sclerodermatineae</taxon>
        <taxon>Sclerodermataceae</taxon>
        <taxon>Scleroderma</taxon>
    </lineage>
</organism>
<evidence type="ECO:0000313" key="11">
    <source>
        <dbReference type="EMBL" id="KIM59176.1"/>
    </source>
</evidence>